<reference evidence="2 3" key="1">
    <citation type="submission" date="2020-02" db="EMBL/GenBank/DDBJ databases">
        <title>Whole-genome analyses of novel actinobacteria.</title>
        <authorList>
            <person name="Sahin N."/>
        </authorList>
    </citation>
    <scope>NUCLEOTIDE SEQUENCE [LARGE SCALE GENOMIC DNA]</scope>
    <source>
        <strain evidence="2 3">A7024</strain>
    </source>
</reference>
<dbReference type="Proteomes" id="UP000481583">
    <property type="component" value="Unassembled WGS sequence"/>
</dbReference>
<feature type="region of interest" description="Disordered" evidence="1">
    <location>
        <begin position="27"/>
        <end position="46"/>
    </location>
</feature>
<sequence>MTAWRTSGALLALAVVVAGCGGGGGDKDGVASAGDGKGGASASPSMDKGEMAMAFAKCLRKHGLDVKDPKVGKGVELNINAGPGSGLTKKEVDKAMAACRKYDPGVQGGNRKPDPKVEAKMRKYSQCMRKNGVEDFPDPDGNGLRLDGKIMEDPDFKSAEKKCDHLQGKGGSLKSEKG</sequence>
<name>A0A6G4UAT2_9ACTN</name>
<dbReference type="AlphaFoldDB" id="A0A6G4UAT2"/>
<dbReference type="RefSeq" id="WP_165242118.1">
    <property type="nucleotide sequence ID" value="NZ_JAAKZV010000195.1"/>
</dbReference>
<evidence type="ECO:0000313" key="2">
    <source>
        <dbReference type="EMBL" id="NGN68301.1"/>
    </source>
</evidence>
<evidence type="ECO:0008006" key="4">
    <source>
        <dbReference type="Google" id="ProtNLM"/>
    </source>
</evidence>
<organism evidence="2 3">
    <name type="scientific">Streptomyces coryli</name>
    <dbReference type="NCBI Taxonomy" id="1128680"/>
    <lineage>
        <taxon>Bacteria</taxon>
        <taxon>Bacillati</taxon>
        <taxon>Actinomycetota</taxon>
        <taxon>Actinomycetes</taxon>
        <taxon>Kitasatosporales</taxon>
        <taxon>Streptomycetaceae</taxon>
        <taxon>Streptomyces</taxon>
    </lineage>
</organism>
<dbReference type="EMBL" id="JAAKZV010000195">
    <property type="protein sequence ID" value="NGN68301.1"/>
    <property type="molecule type" value="Genomic_DNA"/>
</dbReference>
<evidence type="ECO:0000256" key="1">
    <source>
        <dbReference type="SAM" id="MobiDB-lite"/>
    </source>
</evidence>
<keyword evidence="3" id="KW-1185">Reference proteome</keyword>
<comment type="caution">
    <text evidence="2">The sequence shown here is derived from an EMBL/GenBank/DDBJ whole genome shotgun (WGS) entry which is preliminary data.</text>
</comment>
<gene>
    <name evidence="2" type="ORF">G5C51_30935</name>
</gene>
<proteinExistence type="predicted"/>
<evidence type="ECO:0000313" key="3">
    <source>
        <dbReference type="Proteomes" id="UP000481583"/>
    </source>
</evidence>
<dbReference type="PROSITE" id="PS51257">
    <property type="entry name" value="PROKAR_LIPOPROTEIN"/>
    <property type="match status" value="1"/>
</dbReference>
<accession>A0A6G4UAT2</accession>
<protein>
    <recommendedName>
        <fullName evidence="4">Lipoprotein</fullName>
    </recommendedName>
</protein>